<dbReference type="Gene3D" id="1.10.238.10">
    <property type="entry name" value="EF-hand"/>
    <property type="match status" value="1"/>
</dbReference>
<proteinExistence type="predicted"/>
<accession>A0A9Q0YF66</accession>
<feature type="domain" description="EF-hand" evidence="3">
    <location>
        <begin position="70"/>
        <end position="99"/>
    </location>
</feature>
<dbReference type="InterPro" id="IPR018247">
    <property type="entry name" value="EF_Hand_1_Ca_BS"/>
</dbReference>
<dbReference type="InterPro" id="IPR011992">
    <property type="entry name" value="EF-hand-dom_pair"/>
</dbReference>
<comment type="caution">
    <text evidence="4">The sequence shown here is derived from an EMBL/GenBank/DDBJ whole genome shotgun (WGS) entry which is preliminary data.</text>
</comment>
<dbReference type="EMBL" id="JAIZAY010000022">
    <property type="protein sequence ID" value="KAJ8020754.1"/>
    <property type="molecule type" value="Genomic_DNA"/>
</dbReference>
<dbReference type="SUPFAM" id="SSF47473">
    <property type="entry name" value="EF-hand"/>
    <property type="match status" value="1"/>
</dbReference>
<name>A0A9Q0YF66_HOLLE</name>
<dbReference type="AlphaFoldDB" id="A0A9Q0YF66"/>
<keyword evidence="5" id="KW-1185">Reference proteome</keyword>
<dbReference type="PROSITE" id="PS00018">
    <property type="entry name" value="EF_HAND_1"/>
    <property type="match status" value="1"/>
</dbReference>
<dbReference type="PROSITE" id="PS50222">
    <property type="entry name" value="EF_HAND_2"/>
    <property type="match status" value="1"/>
</dbReference>
<keyword evidence="2" id="KW-0732">Signal</keyword>
<feature type="chain" id="PRO_5040281250" description="EF-hand domain-containing protein" evidence="2">
    <location>
        <begin position="23"/>
        <end position="99"/>
    </location>
</feature>
<protein>
    <recommendedName>
        <fullName evidence="3">EF-hand domain-containing protein</fullName>
    </recommendedName>
</protein>
<dbReference type="Proteomes" id="UP001152320">
    <property type="component" value="Chromosome 22"/>
</dbReference>
<evidence type="ECO:0000256" key="2">
    <source>
        <dbReference type="SAM" id="SignalP"/>
    </source>
</evidence>
<evidence type="ECO:0000313" key="4">
    <source>
        <dbReference type="EMBL" id="KAJ8020754.1"/>
    </source>
</evidence>
<evidence type="ECO:0000313" key="5">
    <source>
        <dbReference type="Proteomes" id="UP001152320"/>
    </source>
</evidence>
<organism evidence="4 5">
    <name type="scientific">Holothuria leucospilota</name>
    <name type="common">Black long sea cucumber</name>
    <name type="synonym">Mertensiothuria leucospilota</name>
    <dbReference type="NCBI Taxonomy" id="206669"/>
    <lineage>
        <taxon>Eukaryota</taxon>
        <taxon>Metazoa</taxon>
        <taxon>Echinodermata</taxon>
        <taxon>Eleutherozoa</taxon>
        <taxon>Echinozoa</taxon>
        <taxon>Holothuroidea</taxon>
        <taxon>Aspidochirotacea</taxon>
        <taxon>Aspidochirotida</taxon>
        <taxon>Holothuriidae</taxon>
        <taxon>Holothuria</taxon>
    </lineage>
</organism>
<reference evidence="4" key="1">
    <citation type="submission" date="2021-10" db="EMBL/GenBank/DDBJ databases">
        <title>Tropical sea cucumber genome reveals ecological adaptation and Cuvierian tubules defense mechanism.</title>
        <authorList>
            <person name="Chen T."/>
        </authorList>
    </citation>
    <scope>NUCLEOTIDE SEQUENCE</scope>
    <source>
        <strain evidence="4">Nanhai2018</strain>
        <tissue evidence="4">Muscle</tissue>
    </source>
</reference>
<gene>
    <name evidence="4" type="ORF">HOLleu_40432</name>
</gene>
<evidence type="ECO:0000259" key="3">
    <source>
        <dbReference type="PROSITE" id="PS50222"/>
    </source>
</evidence>
<keyword evidence="1" id="KW-0106">Calcium</keyword>
<evidence type="ECO:0000256" key="1">
    <source>
        <dbReference type="ARBA" id="ARBA00022837"/>
    </source>
</evidence>
<dbReference type="InterPro" id="IPR002048">
    <property type="entry name" value="EF_hand_dom"/>
</dbReference>
<sequence length="99" mass="11035">MPHCSVFFILGILAAISEVINGCGKQSSETKNLEEEINTYRKSRELDAPILVGESELGVLLRPRNTTAEPKDIAAENLFRKIDTNGDHEVDAAEWVDFF</sequence>
<dbReference type="GO" id="GO:0005509">
    <property type="term" value="F:calcium ion binding"/>
    <property type="evidence" value="ECO:0007669"/>
    <property type="project" value="InterPro"/>
</dbReference>
<feature type="signal peptide" evidence="2">
    <location>
        <begin position="1"/>
        <end position="22"/>
    </location>
</feature>